<dbReference type="EMBL" id="CABVQD010000027">
    <property type="protein sequence ID" value="VWC21000.1"/>
    <property type="molecule type" value="Genomic_DNA"/>
</dbReference>
<dbReference type="Proteomes" id="UP000494330">
    <property type="component" value="Unassembled WGS sequence"/>
</dbReference>
<dbReference type="AlphaFoldDB" id="A0A6P2QGG1"/>
<keyword evidence="2" id="KW-1185">Reference proteome</keyword>
<gene>
    <name evidence="1" type="ORF">BPA30113_05735</name>
</gene>
<sequence length="74" mass="7838">MRTINATERACVGGGAGVPNLAQAAANNPDPATAAGKDAAWPAGPVVEGTRRRYFIYFYPESSSTSGIPREWLR</sequence>
<organism evidence="1 2">
    <name type="scientific">Burkholderia paludis</name>
    <dbReference type="NCBI Taxonomy" id="1506587"/>
    <lineage>
        <taxon>Bacteria</taxon>
        <taxon>Pseudomonadati</taxon>
        <taxon>Pseudomonadota</taxon>
        <taxon>Betaproteobacteria</taxon>
        <taxon>Burkholderiales</taxon>
        <taxon>Burkholderiaceae</taxon>
        <taxon>Burkholderia</taxon>
        <taxon>Burkholderia cepacia complex</taxon>
    </lineage>
</organism>
<name>A0A6P2QGG1_9BURK</name>
<proteinExistence type="predicted"/>
<protein>
    <submittedName>
        <fullName evidence="1">Uncharacterized protein</fullName>
    </submittedName>
</protein>
<dbReference type="RefSeq" id="WP_031401067.1">
    <property type="nucleotide sequence ID" value="NZ_CABVQD010000027.1"/>
</dbReference>
<evidence type="ECO:0000313" key="1">
    <source>
        <dbReference type="EMBL" id="VWC21000.1"/>
    </source>
</evidence>
<accession>A0A6P2QGG1</accession>
<reference evidence="1 2" key="1">
    <citation type="submission" date="2019-09" db="EMBL/GenBank/DDBJ databases">
        <authorList>
            <person name="Depoorter E."/>
        </authorList>
    </citation>
    <scope>NUCLEOTIDE SEQUENCE [LARGE SCALE GENOMIC DNA]</scope>
    <source>
        <strain evidence="1">LMG 30113</strain>
    </source>
</reference>
<evidence type="ECO:0000313" key="2">
    <source>
        <dbReference type="Proteomes" id="UP000494330"/>
    </source>
</evidence>